<dbReference type="InterPro" id="IPR017438">
    <property type="entry name" value="ATP-NAD_kinase_N"/>
</dbReference>
<dbReference type="GO" id="GO:0016020">
    <property type="term" value="C:membrane"/>
    <property type="evidence" value="ECO:0007669"/>
    <property type="project" value="TreeGrafter"/>
</dbReference>
<protein>
    <recommendedName>
        <fullName evidence="1">DAGKc domain-containing protein</fullName>
    </recommendedName>
</protein>
<dbReference type="EMBL" id="LXTC01000001">
    <property type="protein sequence ID" value="OBA23603.1"/>
    <property type="molecule type" value="Genomic_DNA"/>
</dbReference>
<feature type="domain" description="DAGKc" evidence="1">
    <location>
        <begin position="43"/>
        <end position="118"/>
    </location>
</feature>
<dbReference type="AlphaFoldDB" id="A0A1A0HID7"/>
<dbReference type="Gene3D" id="2.60.200.40">
    <property type="match status" value="1"/>
</dbReference>
<dbReference type="Gene3D" id="3.40.50.10330">
    <property type="entry name" value="Probable inorganic polyphosphate/atp-NAD kinase, domain 1"/>
    <property type="match status" value="1"/>
</dbReference>
<dbReference type="GeneID" id="30029520"/>
<dbReference type="GO" id="GO:0005737">
    <property type="term" value="C:cytoplasm"/>
    <property type="evidence" value="ECO:0007669"/>
    <property type="project" value="TreeGrafter"/>
</dbReference>
<reference evidence="2 3" key="1">
    <citation type="submission" date="2016-05" db="EMBL/GenBank/DDBJ databases">
        <title>Comparative genomics of biotechnologically important yeasts.</title>
        <authorList>
            <consortium name="DOE Joint Genome Institute"/>
            <person name="Riley R."/>
            <person name="Haridas S."/>
            <person name="Wolfe K.H."/>
            <person name="Lopes M.R."/>
            <person name="Hittinger C.T."/>
            <person name="Goker M."/>
            <person name="Salamov A."/>
            <person name="Wisecaver J."/>
            <person name="Long T.M."/>
            <person name="Aerts A.L."/>
            <person name="Barry K."/>
            <person name="Choi C."/>
            <person name="Clum A."/>
            <person name="Coughlan A.Y."/>
            <person name="Deshpande S."/>
            <person name="Douglass A.P."/>
            <person name="Hanson S.J."/>
            <person name="Klenk H.-P."/>
            <person name="LaButti K."/>
            <person name="Lapidus A."/>
            <person name="Lindquist E."/>
            <person name="Lipzen A."/>
            <person name="Meier-kolthoff J.P."/>
            <person name="Ohm R.A."/>
            <person name="Otillar R.P."/>
            <person name="Pangilinan J."/>
            <person name="Peng Y."/>
            <person name="Rokas A."/>
            <person name="Rosa C.A."/>
            <person name="Scheuner C."/>
            <person name="Sibirny A.A."/>
            <person name="Slot J.C."/>
            <person name="Stielow J.B."/>
            <person name="Sun H."/>
            <person name="Kurtzman C.P."/>
            <person name="Blackwell M."/>
            <person name="Grigoriev I.V."/>
            <person name="Jeffries T.W."/>
        </authorList>
    </citation>
    <scope>NUCLEOTIDE SEQUENCE [LARGE SCALE GENOMIC DNA]</scope>
    <source>
        <strain evidence="2 3">NRRL YB-4993</strain>
    </source>
</reference>
<keyword evidence="3" id="KW-1185">Reference proteome</keyword>
<evidence type="ECO:0000313" key="3">
    <source>
        <dbReference type="Proteomes" id="UP000092555"/>
    </source>
</evidence>
<dbReference type="Proteomes" id="UP000092555">
    <property type="component" value="Unassembled WGS sequence"/>
</dbReference>
<gene>
    <name evidence="2" type="ORF">METBIDRAFT_34954</name>
</gene>
<evidence type="ECO:0000313" key="2">
    <source>
        <dbReference type="EMBL" id="OBA23603.1"/>
    </source>
</evidence>
<dbReference type="GO" id="GO:0046512">
    <property type="term" value="P:sphingosine biosynthetic process"/>
    <property type="evidence" value="ECO:0007669"/>
    <property type="project" value="TreeGrafter"/>
</dbReference>
<dbReference type="RefSeq" id="XP_018714084.1">
    <property type="nucleotide sequence ID" value="XM_018856544.1"/>
</dbReference>
<name>A0A1A0HID7_9ASCO</name>
<dbReference type="PANTHER" id="PTHR12358:SF108">
    <property type="entry name" value="DAGKC DOMAIN-CONTAINING PROTEIN"/>
    <property type="match status" value="1"/>
</dbReference>
<sequence>MLLLNQNDVYVLDSTKSGSQLRTKEAGFYGRILQPLFDDLFLVKHKYVATTSSVSIHEFSSTLQSNGRPILMIIIAGDTSISEFVNSLSKVDMGQIKIFVVPAGTGNSLALSLGIIDERIAVQRLFQYDEESTRPLNLYQAKFPLGSYFFKNTDRQQLLPNIVLFVVVASWAFHASLVADSDTEEMRKHGTSRFKVAAHENLKQLQEYRGDVVISDDTGSRITHKGPFAYLVVTPSQKFEPSFQILPKGDIFNSDLYLVGFQTQNNGNYILDIMKEVYNDGNHITDQRVFYDKVDKHLRIRLTLGPNETISRRRFCIDGAIVIVPNNEGDYVTFKNHGSHVNGWNILIVN</sequence>
<proteinExistence type="predicted"/>
<organism evidence="2 3">
    <name type="scientific">Metschnikowia bicuspidata var. bicuspidata NRRL YB-4993</name>
    <dbReference type="NCBI Taxonomy" id="869754"/>
    <lineage>
        <taxon>Eukaryota</taxon>
        <taxon>Fungi</taxon>
        <taxon>Dikarya</taxon>
        <taxon>Ascomycota</taxon>
        <taxon>Saccharomycotina</taxon>
        <taxon>Pichiomycetes</taxon>
        <taxon>Metschnikowiaceae</taxon>
        <taxon>Metschnikowia</taxon>
    </lineage>
</organism>
<comment type="caution">
    <text evidence="2">The sequence shown here is derived from an EMBL/GenBank/DDBJ whole genome shotgun (WGS) entry which is preliminary data.</text>
</comment>
<dbReference type="SUPFAM" id="SSF111331">
    <property type="entry name" value="NAD kinase/diacylglycerol kinase-like"/>
    <property type="match status" value="1"/>
</dbReference>
<dbReference type="InterPro" id="IPR050187">
    <property type="entry name" value="Lipid_Phosphate_FormReg"/>
</dbReference>
<accession>A0A1A0HID7</accession>
<dbReference type="Pfam" id="PF00781">
    <property type="entry name" value="DAGK_cat"/>
    <property type="match status" value="1"/>
</dbReference>
<dbReference type="InterPro" id="IPR001206">
    <property type="entry name" value="Diacylglycerol_kinase_cat_dom"/>
</dbReference>
<dbReference type="GO" id="GO:0001727">
    <property type="term" value="F:lipid kinase activity"/>
    <property type="evidence" value="ECO:0007669"/>
    <property type="project" value="TreeGrafter"/>
</dbReference>
<dbReference type="InterPro" id="IPR016064">
    <property type="entry name" value="NAD/diacylglycerol_kinase_sf"/>
</dbReference>
<dbReference type="PANTHER" id="PTHR12358">
    <property type="entry name" value="SPHINGOSINE KINASE"/>
    <property type="match status" value="1"/>
</dbReference>
<dbReference type="OrthoDB" id="3853857at2759"/>
<evidence type="ECO:0000259" key="1">
    <source>
        <dbReference type="Pfam" id="PF00781"/>
    </source>
</evidence>